<evidence type="ECO:0000259" key="2">
    <source>
        <dbReference type="PROSITE" id="PS50280"/>
    </source>
</evidence>
<feature type="chain" id="PRO_5042999727" evidence="1">
    <location>
        <begin position="28"/>
        <end position="433"/>
    </location>
</feature>
<name>A0AAN6VIL8_9PEZI</name>
<dbReference type="InterPro" id="IPR053185">
    <property type="entry name" value="SET_domain_protein"/>
</dbReference>
<accession>A0AAN6VIL8</accession>
<dbReference type="AlphaFoldDB" id="A0AAN6VIL8"/>
<reference evidence="3" key="2">
    <citation type="submission" date="2023-05" db="EMBL/GenBank/DDBJ databases">
        <authorList>
            <consortium name="Lawrence Berkeley National Laboratory"/>
            <person name="Steindorff A."/>
            <person name="Hensen N."/>
            <person name="Bonometti L."/>
            <person name="Westerberg I."/>
            <person name="Brannstrom I.O."/>
            <person name="Guillou S."/>
            <person name="Cros-Aarteil S."/>
            <person name="Calhoun S."/>
            <person name="Haridas S."/>
            <person name="Kuo A."/>
            <person name="Mondo S."/>
            <person name="Pangilinan J."/>
            <person name="Riley R."/>
            <person name="Labutti K."/>
            <person name="Andreopoulos B."/>
            <person name="Lipzen A."/>
            <person name="Chen C."/>
            <person name="Yanf M."/>
            <person name="Daum C."/>
            <person name="Ng V."/>
            <person name="Clum A."/>
            <person name="Ohm R."/>
            <person name="Martin F."/>
            <person name="Silar P."/>
            <person name="Natvig D."/>
            <person name="Lalanne C."/>
            <person name="Gautier V."/>
            <person name="Ament-Velasquez S.L."/>
            <person name="Kruys A."/>
            <person name="Hutchinson M.I."/>
            <person name="Powell A.J."/>
            <person name="Barry K."/>
            <person name="Miller A.N."/>
            <person name="Grigoriev I.V."/>
            <person name="Debuchy R."/>
            <person name="Gladieux P."/>
            <person name="Thoren M.H."/>
            <person name="Johannesson H."/>
        </authorList>
    </citation>
    <scope>NUCLEOTIDE SEQUENCE</scope>
    <source>
        <strain evidence="3">CBS 538.74</strain>
    </source>
</reference>
<dbReference type="PROSITE" id="PS50280">
    <property type="entry name" value="SET"/>
    <property type="match status" value="1"/>
</dbReference>
<dbReference type="SUPFAM" id="SSF82199">
    <property type="entry name" value="SET domain"/>
    <property type="match status" value="1"/>
</dbReference>
<organism evidence="3 4">
    <name type="scientific">Chaetomidium leptoderma</name>
    <dbReference type="NCBI Taxonomy" id="669021"/>
    <lineage>
        <taxon>Eukaryota</taxon>
        <taxon>Fungi</taxon>
        <taxon>Dikarya</taxon>
        <taxon>Ascomycota</taxon>
        <taxon>Pezizomycotina</taxon>
        <taxon>Sordariomycetes</taxon>
        <taxon>Sordariomycetidae</taxon>
        <taxon>Sordariales</taxon>
        <taxon>Chaetomiaceae</taxon>
        <taxon>Chaetomidium</taxon>
    </lineage>
</organism>
<sequence length="433" mass="47752">MAARRRGTLKVLGLTALLPYLAQVVLAHGSLHKYSTTIPLPLRPLALDVACPLPVDDVAEAWPLQRPSPPWTHPPECEHAMDRTTKYCAYINSRHGSHGWSIVTSPETAADSAALLSKPLNTSRLGENWRDAPYKIVDMPGKGKGVVATRAIKQHEEILLDYATVLVDIMFTTRVPAVLGYRLLHAAVDRLSDPASILDLGRSNGLAKDEIENVLRTNAFNTPVGGVPHIALYPTLSVRGCLFSCFVSVLGINHACKPNAYTRFITESLQVSVGAARDIEAGEEITNSYIPLGQPSADRKQKLQRWGFTCRCSLCAASPAETAASDTRRREIERLRDHAVRAFQGGQPYQALRLTRQVLGLLPAEGLLHTHGGEQYENMARVFFVLRDMRNAEKYANLSLGVLAEQGYIQGGVGGEHLERMWKRFEEEEGGRY</sequence>
<gene>
    <name evidence="3" type="ORF">C8A00DRAFT_16452</name>
</gene>
<proteinExistence type="predicted"/>
<protein>
    <submittedName>
        <fullName evidence="3">SET domain-containing protein 5</fullName>
    </submittedName>
</protein>
<dbReference type="InterPro" id="IPR046341">
    <property type="entry name" value="SET_dom_sf"/>
</dbReference>
<dbReference type="CDD" id="cd20071">
    <property type="entry name" value="SET_SMYD"/>
    <property type="match status" value="1"/>
</dbReference>
<dbReference type="EMBL" id="MU856983">
    <property type="protein sequence ID" value="KAK4152218.1"/>
    <property type="molecule type" value="Genomic_DNA"/>
</dbReference>
<feature type="signal peptide" evidence="1">
    <location>
        <begin position="1"/>
        <end position="27"/>
    </location>
</feature>
<dbReference type="InterPro" id="IPR001214">
    <property type="entry name" value="SET_dom"/>
</dbReference>
<feature type="domain" description="SET" evidence="2">
    <location>
        <begin position="132"/>
        <end position="290"/>
    </location>
</feature>
<keyword evidence="4" id="KW-1185">Reference proteome</keyword>
<reference evidence="3" key="1">
    <citation type="journal article" date="2023" name="Mol. Phylogenet. Evol.">
        <title>Genome-scale phylogeny and comparative genomics of the fungal order Sordariales.</title>
        <authorList>
            <person name="Hensen N."/>
            <person name="Bonometti L."/>
            <person name="Westerberg I."/>
            <person name="Brannstrom I.O."/>
            <person name="Guillou S."/>
            <person name="Cros-Aarteil S."/>
            <person name="Calhoun S."/>
            <person name="Haridas S."/>
            <person name="Kuo A."/>
            <person name="Mondo S."/>
            <person name="Pangilinan J."/>
            <person name="Riley R."/>
            <person name="LaButti K."/>
            <person name="Andreopoulos B."/>
            <person name="Lipzen A."/>
            <person name="Chen C."/>
            <person name="Yan M."/>
            <person name="Daum C."/>
            <person name="Ng V."/>
            <person name="Clum A."/>
            <person name="Steindorff A."/>
            <person name="Ohm R.A."/>
            <person name="Martin F."/>
            <person name="Silar P."/>
            <person name="Natvig D.O."/>
            <person name="Lalanne C."/>
            <person name="Gautier V."/>
            <person name="Ament-Velasquez S.L."/>
            <person name="Kruys A."/>
            <person name="Hutchinson M.I."/>
            <person name="Powell A.J."/>
            <person name="Barry K."/>
            <person name="Miller A.N."/>
            <person name="Grigoriev I.V."/>
            <person name="Debuchy R."/>
            <person name="Gladieux P."/>
            <person name="Hiltunen Thoren M."/>
            <person name="Johannesson H."/>
        </authorList>
    </citation>
    <scope>NUCLEOTIDE SEQUENCE</scope>
    <source>
        <strain evidence="3">CBS 538.74</strain>
    </source>
</reference>
<dbReference type="PANTHER" id="PTHR47332:SF4">
    <property type="entry name" value="SET DOMAIN-CONTAINING PROTEIN 5"/>
    <property type="match status" value="1"/>
</dbReference>
<dbReference type="Pfam" id="PF00856">
    <property type="entry name" value="SET"/>
    <property type="match status" value="1"/>
</dbReference>
<dbReference type="SMART" id="SM00317">
    <property type="entry name" value="SET"/>
    <property type="match status" value="1"/>
</dbReference>
<dbReference type="PANTHER" id="PTHR47332">
    <property type="entry name" value="SET DOMAIN-CONTAINING PROTEIN 5"/>
    <property type="match status" value="1"/>
</dbReference>
<evidence type="ECO:0000313" key="3">
    <source>
        <dbReference type="EMBL" id="KAK4152218.1"/>
    </source>
</evidence>
<dbReference type="Proteomes" id="UP001302745">
    <property type="component" value="Unassembled WGS sequence"/>
</dbReference>
<comment type="caution">
    <text evidence="3">The sequence shown here is derived from an EMBL/GenBank/DDBJ whole genome shotgun (WGS) entry which is preliminary data.</text>
</comment>
<evidence type="ECO:0000256" key="1">
    <source>
        <dbReference type="SAM" id="SignalP"/>
    </source>
</evidence>
<dbReference type="Gene3D" id="2.170.270.10">
    <property type="entry name" value="SET domain"/>
    <property type="match status" value="1"/>
</dbReference>
<evidence type="ECO:0000313" key="4">
    <source>
        <dbReference type="Proteomes" id="UP001302745"/>
    </source>
</evidence>
<keyword evidence="1" id="KW-0732">Signal</keyword>